<reference evidence="2" key="1">
    <citation type="journal article" date="2020" name="Stud. Mycol.">
        <title>101 Dothideomycetes genomes: a test case for predicting lifestyles and emergence of pathogens.</title>
        <authorList>
            <person name="Haridas S."/>
            <person name="Albert R."/>
            <person name="Binder M."/>
            <person name="Bloem J."/>
            <person name="Labutti K."/>
            <person name="Salamov A."/>
            <person name="Andreopoulos B."/>
            <person name="Baker S."/>
            <person name="Barry K."/>
            <person name="Bills G."/>
            <person name="Bluhm B."/>
            <person name="Cannon C."/>
            <person name="Castanera R."/>
            <person name="Culley D."/>
            <person name="Daum C."/>
            <person name="Ezra D."/>
            <person name="Gonzalez J."/>
            <person name="Henrissat B."/>
            <person name="Kuo A."/>
            <person name="Liang C."/>
            <person name="Lipzen A."/>
            <person name="Lutzoni F."/>
            <person name="Magnuson J."/>
            <person name="Mondo S."/>
            <person name="Nolan M."/>
            <person name="Ohm R."/>
            <person name="Pangilinan J."/>
            <person name="Park H.-J."/>
            <person name="Ramirez L."/>
            <person name="Alfaro M."/>
            <person name="Sun H."/>
            <person name="Tritt A."/>
            <person name="Yoshinaga Y."/>
            <person name="Zwiers L.-H."/>
            <person name="Turgeon B."/>
            <person name="Goodwin S."/>
            <person name="Spatafora J."/>
            <person name="Crous P."/>
            <person name="Grigoriev I."/>
        </authorList>
    </citation>
    <scope>NUCLEOTIDE SEQUENCE</scope>
    <source>
        <strain evidence="2">CBS 121167</strain>
    </source>
</reference>
<gene>
    <name evidence="2" type="ORF">K452DRAFT_283176</name>
</gene>
<keyword evidence="1" id="KW-0472">Membrane</keyword>
<dbReference type="OrthoDB" id="2391627at2759"/>
<evidence type="ECO:0000313" key="2">
    <source>
        <dbReference type="EMBL" id="KAF2145880.1"/>
    </source>
</evidence>
<proteinExistence type="predicted"/>
<dbReference type="InterPro" id="IPR019182">
    <property type="entry name" value="Cytochrome_b-c1_su10_fun"/>
</dbReference>
<evidence type="ECO:0000256" key="1">
    <source>
        <dbReference type="SAM" id="Phobius"/>
    </source>
</evidence>
<dbReference type="PANTHER" id="PTHR28254">
    <property type="entry name" value="CYTOCHROME B-C1 COMPLEX SUBUNIT 10"/>
    <property type="match status" value="1"/>
</dbReference>
<keyword evidence="3" id="KW-1185">Reference proteome</keyword>
<dbReference type="Proteomes" id="UP000799438">
    <property type="component" value="Unassembled WGS sequence"/>
</dbReference>
<sequence>MLTSHSGTTAAAFGGVAGVFALFFFAEIPRVRKDIMQKVPILGDYFVQEIAPEDNPF</sequence>
<feature type="transmembrane region" description="Helical" evidence="1">
    <location>
        <begin position="6"/>
        <end position="26"/>
    </location>
</feature>
<dbReference type="Pfam" id="PF09796">
    <property type="entry name" value="QCR10"/>
    <property type="match status" value="1"/>
</dbReference>
<protein>
    <submittedName>
        <fullName evidence="2">Uncharacterized protein</fullName>
    </submittedName>
</protein>
<dbReference type="GO" id="GO:0005739">
    <property type="term" value="C:mitochondrion"/>
    <property type="evidence" value="ECO:0007669"/>
    <property type="project" value="GOC"/>
</dbReference>
<dbReference type="AlphaFoldDB" id="A0A6A6BP20"/>
<dbReference type="PANTHER" id="PTHR28254:SF1">
    <property type="entry name" value="CYTOCHROME B-C1 COMPLEX SUBUNIT 10, MITOCHONDRIAL"/>
    <property type="match status" value="1"/>
</dbReference>
<dbReference type="GO" id="GO:0006122">
    <property type="term" value="P:mitochondrial electron transport, ubiquinol to cytochrome c"/>
    <property type="evidence" value="ECO:0007669"/>
    <property type="project" value="InterPro"/>
</dbReference>
<name>A0A6A6BP20_9PEZI</name>
<organism evidence="2 3">
    <name type="scientific">Aplosporella prunicola CBS 121167</name>
    <dbReference type="NCBI Taxonomy" id="1176127"/>
    <lineage>
        <taxon>Eukaryota</taxon>
        <taxon>Fungi</taxon>
        <taxon>Dikarya</taxon>
        <taxon>Ascomycota</taxon>
        <taxon>Pezizomycotina</taxon>
        <taxon>Dothideomycetes</taxon>
        <taxon>Dothideomycetes incertae sedis</taxon>
        <taxon>Botryosphaeriales</taxon>
        <taxon>Aplosporellaceae</taxon>
        <taxon>Aplosporella</taxon>
    </lineage>
</organism>
<dbReference type="EMBL" id="ML995476">
    <property type="protein sequence ID" value="KAF2145880.1"/>
    <property type="molecule type" value="Genomic_DNA"/>
</dbReference>
<keyword evidence="1" id="KW-0812">Transmembrane</keyword>
<dbReference type="GeneID" id="54297223"/>
<evidence type="ECO:0000313" key="3">
    <source>
        <dbReference type="Proteomes" id="UP000799438"/>
    </source>
</evidence>
<dbReference type="RefSeq" id="XP_033401592.1">
    <property type="nucleotide sequence ID" value="XM_033539727.1"/>
</dbReference>
<accession>A0A6A6BP20</accession>
<keyword evidence="1" id="KW-1133">Transmembrane helix</keyword>